<evidence type="ECO:0000256" key="6">
    <source>
        <dbReference type="ARBA" id="ARBA00023049"/>
    </source>
</evidence>
<dbReference type="AlphaFoldDB" id="A0A1T2LB29"/>
<feature type="domain" description="Peptidase M48" evidence="7">
    <location>
        <begin position="69"/>
        <end position="257"/>
    </location>
</feature>
<sequence>MRQTPSHLIIKRYLLAALLLPLILLGACSTNPVTGAQDFVLMSEDQEIALGRQYHQSVLKQYKPYDAPELQRYIQRIGDKLAKSSHRSNLVFRFTLVDSTDVNAFALPGGYIYITRGLLAYLNSEAELAAVLGHEIGHVTARHSVRRHSTATATGLLGSVVASRVGVSGAQSLANVIGTAVVRGYGREHELESDRLGAEYLARSGYDPNAMIRVVSVLKNQELFEKLRAKEEKREPRAYHGLFSTHPENDHRFKKVVQAAKKYQTKGYVNGSNTFKQHLEGLVFGPSADQGVVRNNRFYHTDLDIGLDLPKGWKVENRSDELVAKSAANDGWFSLKMQDINRRIEPRAFITKRLGLKKLQHGEQIDHKGLRGYTAITQLSTPYGKRKGRITVLYHDRNAYIFKGAAKGSKKPYRYDQQFLNTARSFHTLSNREHQLAQPQQLHIRTANSKDRFSSLAAKSPIPEHAEEQLRLLNALYPDGEPKPGTLIKLVR</sequence>
<dbReference type="Proteomes" id="UP000191110">
    <property type="component" value="Unassembled WGS sequence"/>
</dbReference>
<dbReference type="CDD" id="cd07333">
    <property type="entry name" value="M48C_bepA_like"/>
    <property type="match status" value="1"/>
</dbReference>
<evidence type="ECO:0000256" key="3">
    <source>
        <dbReference type="ARBA" id="ARBA00022723"/>
    </source>
</evidence>
<keyword evidence="5" id="KW-0862">Zinc</keyword>
<organism evidence="8 9">
    <name type="scientific">Solemya pervernicosa gill symbiont</name>
    <dbReference type="NCBI Taxonomy" id="642797"/>
    <lineage>
        <taxon>Bacteria</taxon>
        <taxon>Pseudomonadati</taxon>
        <taxon>Pseudomonadota</taxon>
        <taxon>Gammaproteobacteria</taxon>
        <taxon>sulfur-oxidizing symbionts</taxon>
    </lineage>
</organism>
<dbReference type="PANTHER" id="PTHR22726">
    <property type="entry name" value="METALLOENDOPEPTIDASE OMA1"/>
    <property type="match status" value="1"/>
</dbReference>
<comment type="cofactor">
    <cofactor evidence="1">
        <name>Zn(2+)</name>
        <dbReference type="ChEBI" id="CHEBI:29105"/>
    </cofactor>
</comment>
<reference evidence="8 9" key="1">
    <citation type="submission" date="2016-11" db="EMBL/GenBank/DDBJ databases">
        <title>Mixed transmission modes and dynamic genome evolution in an obligate animal-bacterial symbiosis.</title>
        <authorList>
            <person name="Russell S.L."/>
            <person name="Corbett-Detig R.B."/>
            <person name="Cavanaugh C.M."/>
        </authorList>
    </citation>
    <scope>NUCLEOTIDE SEQUENCE [LARGE SCALE GENOMIC DNA]</scope>
    <source>
        <strain evidence="8">Sveles-Q1</strain>
    </source>
</reference>
<keyword evidence="2" id="KW-0645">Protease</keyword>
<dbReference type="InterPro" id="IPR001915">
    <property type="entry name" value="Peptidase_M48"/>
</dbReference>
<evidence type="ECO:0000313" key="8">
    <source>
        <dbReference type="EMBL" id="OOZ42297.1"/>
    </source>
</evidence>
<evidence type="ECO:0000256" key="2">
    <source>
        <dbReference type="ARBA" id="ARBA00022670"/>
    </source>
</evidence>
<evidence type="ECO:0000256" key="1">
    <source>
        <dbReference type="ARBA" id="ARBA00001947"/>
    </source>
</evidence>
<keyword evidence="3" id="KW-0479">Metal-binding</keyword>
<gene>
    <name evidence="8" type="ORF">BOW53_00180</name>
</gene>
<evidence type="ECO:0000313" key="9">
    <source>
        <dbReference type="Proteomes" id="UP000191110"/>
    </source>
</evidence>
<dbReference type="GO" id="GO:0046872">
    <property type="term" value="F:metal ion binding"/>
    <property type="evidence" value="ECO:0007669"/>
    <property type="project" value="UniProtKB-KW"/>
</dbReference>
<dbReference type="PANTHER" id="PTHR22726:SF24">
    <property type="entry name" value="M48 FAMILY METALLOPEPTIDASE"/>
    <property type="match status" value="1"/>
</dbReference>
<dbReference type="GO" id="GO:0016020">
    <property type="term" value="C:membrane"/>
    <property type="evidence" value="ECO:0007669"/>
    <property type="project" value="TreeGrafter"/>
</dbReference>
<keyword evidence="4" id="KW-0378">Hydrolase</keyword>
<dbReference type="EMBL" id="MPRL01000001">
    <property type="protein sequence ID" value="OOZ42297.1"/>
    <property type="molecule type" value="Genomic_DNA"/>
</dbReference>
<dbReference type="Pfam" id="PF01435">
    <property type="entry name" value="Peptidase_M48"/>
    <property type="match status" value="1"/>
</dbReference>
<dbReference type="Gene3D" id="3.30.2010.10">
    <property type="entry name" value="Metalloproteases ('zincins'), catalytic domain"/>
    <property type="match status" value="1"/>
</dbReference>
<evidence type="ECO:0000259" key="7">
    <source>
        <dbReference type="Pfam" id="PF01435"/>
    </source>
</evidence>
<dbReference type="GO" id="GO:0051603">
    <property type="term" value="P:proteolysis involved in protein catabolic process"/>
    <property type="evidence" value="ECO:0007669"/>
    <property type="project" value="TreeGrafter"/>
</dbReference>
<evidence type="ECO:0000256" key="5">
    <source>
        <dbReference type="ARBA" id="ARBA00022833"/>
    </source>
</evidence>
<name>A0A1T2LB29_9GAMM</name>
<dbReference type="RefSeq" id="WP_236725583.1">
    <property type="nucleotide sequence ID" value="NZ_MPRL01000001.1"/>
</dbReference>
<comment type="caution">
    <text evidence="8">The sequence shown here is derived from an EMBL/GenBank/DDBJ whole genome shotgun (WGS) entry which is preliminary data.</text>
</comment>
<dbReference type="PROSITE" id="PS51257">
    <property type="entry name" value="PROKAR_LIPOPROTEIN"/>
    <property type="match status" value="1"/>
</dbReference>
<evidence type="ECO:0000256" key="4">
    <source>
        <dbReference type="ARBA" id="ARBA00022801"/>
    </source>
</evidence>
<protein>
    <recommendedName>
        <fullName evidence="7">Peptidase M48 domain-containing protein</fullName>
    </recommendedName>
</protein>
<proteinExistence type="predicted"/>
<dbReference type="InterPro" id="IPR051156">
    <property type="entry name" value="Mito/Outer_Membr_Metalloprot"/>
</dbReference>
<dbReference type="GO" id="GO:0004222">
    <property type="term" value="F:metalloendopeptidase activity"/>
    <property type="evidence" value="ECO:0007669"/>
    <property type="project" value="InterPro"/>
</dbReference>
<keyword evidence="6" id="KW-0482">Metalloprotease</keyword>
<accession>A0A1T2LB29</accession>
<keyword evidence="9" id="KW-1185">Reference proteome</keyword>